<proteinExistence type="predicted"/>
<dbReference type="Gene3D" id="1.10.287.1060">
    <property type="entry name" value="ESAT-6-like"/>
    <property type="match status" value="1"/>
</dbReference>
<dbReference type="Proteomes" id="UP000198243">
    <property type="component" value="Chromosome I"/>
</dbReference>
<keyword evidence="2" id="KW-1185">Reference proteome</keyword>
<dbReference type="EMBL" id="LT607412">
    <property type="protein sequence ID" value="SCE82600.1"/>
    <property type="molecule type" value="Genomic_DNA"/>
</dbReference>
<gene>
    <name evidence="1" type="ORF">GA0070607_2029</name>
</gene>
<reference evidence="2" key="1">
    <citation type="submission" date="2016-06" db="EMBL/GenBank/DDBJ databases">
        <authorList>
            <person name="Varghese N."/>
            <person name="Submissions Spin"/>
        </authorList>
    </citation>
    <scope>NUCLEOTIDE SEQUENCE [LARGE SCALE GENOMIC DNA]</scope>
    <source>
        <strain evidence="2">DSM 44875</strain>
    </source>
</reference>
<evidence type="ECO:0000313" key="1">
    <source>
        <dbReference type="EMBL" id="SCE82600.1"/>
    </source>
</evidence>
<accession>A0A1C4VF35</accession>
<protein>
    <recommendedName>
        <fullName evidence="3">Excreted virulence factor EspC, type VII ESX diderm</fullName>
    </recommendedName>
</protein>
<evidence type="ECO:0008006" key="3">
    <source>
        <dbReference type="Google" id="ProtNLM"/>
    </source>
</evidence>
<dbReference type="RefSeq" id="WP_089017960.1">
    <property type="nucleotide sequence ID" value="NZ_LT607412.1"/>
</dbReference>
<name>A0A1C4VF35_9ACTN</name>
<dbReference type="AlphaFoldDB" id="A0A1C4VF35"/>
<organism evidence="1 2">
    <name type="scientific">Micromonospora coriariae</name>
    <dbReference type="NCBI Taxonomy" id="285665"/>
    <lineage>
        <taxon>Bacteria</taxon>
        <taxon>Bacillati</taxon>
        <taxon>Actinomycetota</taxon>
        <taxon>Actinomycetes</taxon>
        <taxon>Micromonosporales</taxon>
        <taxon>Micromonosporaceae</taxon>
        <taxon>Micromonospora</taxon>
    </lineage>
</organism>
<evidence type="ECO:0000313" key="2">
    <source>
        <dbReference type="Proteomes" id="UP000198243"/>
    </source>
</evidence>
<sequence>MTDDTTKQPERFEANDIYIPVPAAGVMTPGLAVTGFEIDNVNHAATPKGLVTAPGEAGVKTEWDATSLDSAIDWLETHAAYLNKLSYDMVDIQDLMGGAGAGAAAGAPGGPASPLGGFDWAGRLAAKHQGLYQGTESGVRRLSQSLYDAAEALRQVKENYETAEHANAMSAADMQRVFGDVAGNGDGR</sequence>
<dbReference type="OrthoDB" id="3381842at2"/>